<reference evidence="1 2" key="1">
    <citation type="journal article" date="2018" name="Environ. Microbiol.">
        <title>New archaeal viruses discovered by metagenomic analysis of viral communities in enrichment cultures.</title>
        <authorList>
            <person name="Liu Y."/>
            <person name="Brandt D."/>
            <person name="Ishino S."/>
            <person name="Ishino Y."/>
            <person name="Koonin E.V."/>
            <person name="Kalinowski J."/>
            <person name="Krupovic M."/>
            <person name="Prangishvili D."/>
        </authorList>
    </citation>
    <scope>NUCLEOTIDE SEQUENCE [LARGE SCALE GENOMIC DNA]</scope>
</reference>
<name>A0A3Q8Q9R7_9VIRU</name>
<dbReference type="SUPFAM" id="SSF53756">
    <property type="entry name" value="UDP-Glycosyltransferase/glycogen phosphorylase"/>
    <property type="match status" value="1"/>
</dbReference>
<dbReference type="Proteomes" id="UP000277749">
    <property type="component" value="Segment"/>
</dbReference>
<dbReference type="GO" id="GO:0016740">
    <property type="term" value="F:transferase activity"/>
    <property type="evidence" value="ECO:0007669"/>
    <property type="project" value="UniProtKB-KW"/>
</dbReference>
<dbReference type="Gene3D" id="3.40.50.2000">
    <property type="entry name" value="Glycogen Phosphorylase B"/>
    <property type="match status" value="1"/>
</dbReference>
<proteinExistence type="predicted"/>
<evidence type="ECO:0000313" key="1">
    <source>
        <dbReference type="EMBL" id="AZI75784.1"/>
    </source>
</evidence>
<gene>
    <name evidence="1" type="ORF">SBFV2_gp17</name>
</gene>
<organism evidence="1 2">
    <name type="scientific">Sulfolobales Beppu filamentous virus 2</name>
    <dbReference type="NCBI Taxonomy" id="2493123"/>
    <lineage>
        <taxon>Viruses</taxon>
        <taxon>Adnaviria</taxon>
        <taxon>Zilligvirae</taxon>
        <taxon>Taleaviricota</taxon>
        <taxon>Tokiviricetes</taxon>
        <taxon>Ligamenvirales</taxon>
        <taxon>Lipothrixviridae</taxon>
        <taxon>Alphalipothrixvirus</taxon>
        <taxon>Alphalipothrixvirus umijigokuense</taxon>
    </lineage>
</organism>
<sequence>MKVYVDKLRFFNNFQITSNSDVNEADIMFIECGKIIDVYIKRIDNPPKLIYCITDAIKIPAIRHPQYKIVVPSYRYKQLLRIYDVVPPPVPQGNPEPFRKLFLFVLDNYYFDMYALSAFKQSKYFHMFTISNSTEAFRKHMFCIYTNMSVASDDLLLLEAMANGCVPITHRNVPGIHFKMTGRKIMHTINMNVYLLDTPDLQSFNEAIETALHMKREEYEDLQAKVREFVGDTKYEERVETIRDLIRMFENWT</sequence>
<keyword evidence="1" id="KW-0808">Transferase</keyword>
<evidence type="ECO:0000313" key="2">
    <source>
        <dbReference type="Proteomes" id="UP000277749"/>
    </source>
</evidence>
<accession>A0A3Q8Q9R7</accession>
<dbReference type="EMBL" id="MK064563">
    <property type="protein sequence ID" value="AZI75784.1"/>
    <property type="molecule type" value="Genomic_DNA"/>
</dbReference>
<protein>
    <submittedName>
        <fullName evidence="1">Putative glycosyltransferase</fullName>
    </submittedName>
</protein>
<keyword evidence="2" id="KW-1185">Reference proteome</keyword>